<evidence type="ECO:0000256" key="1">
    <source>
        <dbReference type="SAM" id="MobiDB-lite"/>
    </source>
</evidence>
<proteinExistence type="predicted"/>
<sequence>MPGGDEVKQKPMFRDQMLAKIGVDRLEAEWGRLGYYNFEPSAKVNRHKIGWCEHVGYEHVNTGYIAKSNVAECRPQRHESQDSWYEANSAAGEVTSTSKRLLRKKIPENENEPSRPRYYSRSECKGVKETTEGLPLEREAEEAMFKAIPKILNARDNARNARYLGDNGKFAKERLDAENAAGRHSPEHRLPQREDISSEAWGNG</sequence>
<keyword evidence="3" id="KW-1185">Reference proteome</keyword>
<feature type="region of interest" description="Disordered" evidence="1">
    <location>
        <begin position="174"/>
        <end position="204"/>
    </location>
</feature>
<gene>
    <name evidence="2" type="ORF">R3P38DRAFT_3575981</name>
</gene>
<reference evidence="2 3" key="1">
    <citation type="journal article" date="2024" name="J Genomics">
        <title>Draft genome sequencing and assembly of Favolaschia claudopus CIRM-BRFM 2984 isolated from oak limbs.</title>
        <authorList>
            <person name="Navarro D."/>
            <person name="Drula E."/>
            <person name="Chaduli D."/>
            <person name="Cazenave R."/>
            <person name="Ahrendt S."/>
            <person name="Wang J."/>
            <person name="Lipzen A."/>
            <person name="Daum C."/>
            <person name="Barry K."/>
            <person name="Grigoriev I.V."/>
            <person name="Favel A."/>
            <person name="Rosso M.N."/>
            <person name="Martin F."/>
        </authorList>
    </citation>
    <scope>NUCLEOTIDE SEQUENCE [LARGE SCALE GENOMIC DNA]</scope>
    <source>
        <strain evidence="2 3">CIRM-BRFM 2984</strain>
    </source>
</reference>
<dbReference type="AlphaFoldDB" id="A0AAW0AN19"/>
<protein>
    <submittedName>
        <fullName evidence="2">Uncharacterized protein</fullName>
    </submittedName>
</protein>
<comment type="caution">
    <text evidence="2">The sequence shown here is derived from an EMBL/GenBank/DDBJ whole genome shotgun (WGS) entry which is preliminary data.</text>
</comment>
<name>A0AAW0AN19_9AGAR</name>
<dbReference type="EMBL" id="JAWWNJ010000059">
    <property type="protein sequence ID" value="KAK7013495.1"/>
    <property type="molecule type" value="Genomic_DNA"/>
</dbReference>
<evidence type="ECO:0000313" key="3">
    <source>
        <dbReference type="Proteomes" id="UP001362999"/>
    </source>
</evidence>
<accession>A0AAW0AN19</accession>
<feature type="compositionally biased region" description="Basic and acidic residues" evidence="1">
    <location>
        <begin position="184"/>
        <end position="196"/>
    </location>
</feature>
<organism evidence="2 3">
    <name type="scientific">Favolaschia claudopus</name>
    <dbReference type="NCBI Taxonomy" id="2862362"/>
    <lineage>
        <taxon>Eukaryota</taxon>
        <taxon>Fungi</taxon>
        <taxon>Dikarya</taxon>
        <taxon>Basidiomycota</taxon>
        <taxon>Agaricomycotina</taxon>
        <taxon>Agaricomycetes</taxon>
        <taxon>Agaricomycetidae</taxon>
        <taxon>Agaricales</taxon>
        <taxon>Marasmiineae</taxon>
        <taxon>Mycenaceae</taxon>
        <taxon>Favolaschia</taxon>
    </lineage>
</organism>
<evidence type="ECO:0000313" key="2">
    <source>
        <dbReference type="EMBL" id="KAK7013495.1"/>
    </source>
</evidence>
<dbReference type="Proteomes" id="UP001362999">
    <property type="component" value="Unassembled WGS sequence"/>
</dbReference>